<dbReference type="AlphaFoldDB" id="C8PMN5"/>
<proteinExistence type="predicted"/>
<feature type="transmembrane region" description="Helical" evidence="1">
    <location>
        <begin position="21"/>
        <end position="39"/>
    </location>
</feature>
<organism evidence="2 3">
    <name type="scientific">Treponema vincentii ATCC 35580</name>
    <dbReference type="NCBI Taxonomy" id="596324"/>
    <lineage>
        <taxon>Bacteria</taxon>
        <taxon>Pseudomonadati</taxon>
        <taxon>Spirochaetota</taxon>
        <taxon>Spirochaetia</taxon>
        <taxon>Spirochaetales</taxon>
        <taxon>Treponemataceae</taxon>
        <taxon>Treponema</taxon>
    </lineage>
</organism>
<keyword evidence="1" id="KW-1133">Transmembrane helix</keyword>
<dbReference type="EMBL" id="ACYH01000011">
    <property type="protein sequence ID" value="EEV21452.1"/>
    <property type="molecule type" value="Genomic_DNA"/>
</dbReference>
<accession>C8PMN5</accession>
<gene>
    <name evidence="2" type="ORF">TREVI0001_0650</name>
</gene>
<protein>
    <submittedName>
        <fullName evidence="2">Uncharacterized protein</fullName>
    </submittedName>
</protein>
<dbReference type="Proteomes" id="UP000004509">
    <property type="component" value="Unassembled WGS sequence"/>
</dbReference>
<comment type="caution">
    <text evidence="2">The sequence shown here is derived from an EMBL/GenBank/DDBJ whole genome shotgun (WGS) entry which is preliminary data.</text>
</comment>
<keyword evidence="1" id="KW-0472">Membrane</keyword>
<sequence length="43" mass="4635">MKSASGIHAGNGRCIKTLRKLVAPFPSVFYTVLLASDVLTEDQ</sequence>
<evidence type="ECO:0000313" key="2">
    <source>
        <dbReference type="EMBL" id="EEV21452.1"/>
    </source>
</evidence>
<evidence type="ECO:0000313" key="3">
    <source>
        <dbReference type="Proteomes" id="UP000004509"/>
    </source>
</evidence>
<keyword evidence="1" id="KW-0812">Transmembrane</keyword>
<name>C8PMN5_9SPIR</name>
<evidence type="ECO:0000256" key="1">
    <source>
        <dbReference type="SAM" id="Phobius"/>
    </source>
</evidence>
<reference evidence="2 3" key="1">
    <citation type="submission" date="2009-07" db="EMBL/GenBank/DDBJ databases">
        <authorList>
            <person name="Madupu R."/>
            <person name="Sebastian Y."/>
            <person name="Durkin A.S."/>
            <person name="Torralba M."/>
            <person name="Methe B."/>
            <person name="Sutton G.G."/>
            <person name="Strausberg R.L."/>
            <person name="Nelson K.E."/>
        </authorList>
    </citation>
    <scope>NUCLEOTIDE SEQUENCE [LARGE SCALE GENOMIC DNA]</scope>
    <source>
        <strain evidence="2 3">ATCC 35580</strain>
    </source>
</reference>